<feature type="domain" description="G-protein coupled receptors family 1 profile" evidence="9">
    <location>
        <begin position="47"/>
        <end position="145"/>
    </location>
</feature>
<dbReference type="GO" id="GO:0007186">
    <property type="term" value="P:G protein-coupled receptor signaling pathway"/>
    <property type="evidence" value="ECO:0007669"/>
    <property type="project" value="InterPro"/>
</dbReference>
<evidence type="ECO:0000256" key="4">
    <source>
        <dbReference type="ARBA" id="ARBA00022725"/>
    </source>
</evidence>
<dbReference type="PROSITE" id="PS50262">
    <property type="entry name" value="G_PROTEIN_RECEP_F1_2"/>
    <property type="match status" value="1"/>
</dbReference>
<gene>
    <name evidence="10" type="ORF">UY3_02958</name>
</gene>
<keyword evidence="5 8" id="KW-1133">Transmembrane helix</keyword>
<keyword evidence="6 8" id="KW-0472">Membrane</keyword>
<keyword evidence="10" id="KW-0675">Receptor</keyword>
<protein>
    <submittedName>
        <fullName evidence="10">Olfactory receptor 52H1</fullName>
    </submittedName>
</protein>
<evidence type="ECO:0000256" key="1">
    <source>
        <dbReference type="ARBA" id="ARBA00004141"/>
    </source>
</evidence>
<evidence type="ECO:0000256" key="7">
    <source>
        <dbReference type="ARBA" id="ARBA00023224"/>
    </source>
</evidence>
<feature type="transmembrane region" description="Helical" evidence="8">
    <location>
        <begin position="67"/>
        <end position="95"/>
    </location>
</feature>
<comment type="subcellular location">
    <subcellularLocation>
        <location evidence="1">Membrane</location>
        <topology evidence="1">Multi-pass membrane protein</topology>
    </subcellularLocation>
</comment>
<dbReference type="EMBL" id="KB515652">
    <property type="protein sequence ID" value="EMP39812.1"/>
    <property type="molecule type" value="Genomic_DNA"/>
</dbReference>
<evidence type="ECO:0000313" key="11">
    <source>
        <dbReference type="Proteomes" id="UP000031443"/>
    </source>
</evidence>
<keyword evidence="3 8" id="KW-0812">Transmembrane</keyword>
<evidence type="ECO:0000259" key="9">
    <source>
        <dbReference type="PROSITE" id="PS50262"/>
    </source>
</evidence>
<dbReference type="Gene3D" id="1.20.1070.10">
    <property type="entry name" value="Rhodopsin 7-helix transmembrane proteins"/>
    <property type="match status" value="1"/>
</dbReference>
<dbReference type="PANTHER" id="PTHR26450">
    <property type="entry name" value="OLFACTORY RECEPTOR 56B1-RELATED"/>
    <property type="match status" value="1"/>
</dbReference>
<dbReference type="AlphaFoldDB" id="M7CG06"/>
<keyword evidence="11" id="KW-1185">Reference proteome</keyword>
<proteinExistence type="predicted"/>
<evidence type="ECO:0000256" key="2">
    <source>
        <dbReference type="ARBA" id="ARBA00022606"/>
    </source>
</evidence>
<dbReference type="SUPFAM" id="SSF81321">
    <property type="entry name" value="Family A G protein-coupled receptor-like"/>
    <property type="match status" value="1"/>
</dbReference>
<dbReference type="Pfam" id="PF13853">
    <property type="entry name" value="7tm_4"/>
    <property type="match status" value="1"/>
</dbReference>
<evidence type="ECO:0000256" key="6">
    <source>
        <dbReference type="ARBA" id="ARBA00023136"/>
    </source>
</evidence>
<feature type="transmembrane region" description="Helical" evidence="8">
    <location>
        <begin position="107"/>
        <end position="126"/>
    </location>
</feature>
<feature type="transmembrane region" description="Helical" evidence="8">
    <location>
        <begin position="32"/>
        <end position="55"/>
    </location>
</feature>
<dbReference type="InterPro" id="IPR017452">
    <property type="entry name" value="GPCR_Rhodpsn_7TM"/>
</dbReference>
<dbReference type="Proteomes" id="UP000031443">
    <property type="component" value="Unassembled WGS sequence"/>
</dbReference>
<dbReference type="PANTHER" id="PTHR26450:SF132">
    <property type="entry name" value="OLFACTORY RECEPTOR 654"/>
    <property type="match status" value="1"/>
</dbReference>
<reference evidence="11" key="1">
    <citation type="journal article" date="2013" name="Nat. Genet.">
        <title>The draft genomes of soft-shell turtle and green sea turtle yield insights into the development and evolution of the turtle-specific body plan.</title>
        <authorList>
            <person name="Wang Z."/>
            <person name="Pascual-Anaya J."/>
            <person name="Zadissa A."/>
            <person name="Li W."/>
            <person name="Niimura Y."/>
            <person name="Huang Z."/>
            <person name="Li C."/>
            <person name="White S."/>
            <person name="Xiong Z."/>
            <person name="Fang D."/>
            <person name="Wang B."/>
            <person name="Ming Y."/>
            <person name="Chen Y."/>
            <person name="Zheng Y."/>
            <person name="Kuraku S."/>
            <person name="Pignatelli M."/>
            <person name="Herrero J."/>
            <person name="Beal K."/>
            <person name="Nozawa M."/>
            <person name="Li Q."/>
            <person name="Wang J."/>
            <person name="Zhang H."/>
            <person name="Yu L."/>
            <person name="Shigenobu S."/>
            <person name="Wang J."/>
            <person name="Liu J."/>
            <person name="Flicek P."/>
            <person name="Searle S."/>
            <person name="Wang J."/>
            <person name="Kuratani S."/>
            <person name="Yin Y."/>
            <person name="Aken B."/>
            <person name="Zhang G."/>
            <person name="Irie N."/>
        </authorList>
    </citation>
    <scope>NUCLEOTIDE SEQUENCE [LARGE SCALE GENOMIC DNA]</scope>
</reference>
<keyword evidence="7" id="KW-0807">Transducer</keyword>
<accession>M7CG06</accession>
<dbReference type="InterPro" id="IPR050402">
    <property type="entry name" value="OR51/52/56-like"/>
</dbReference>
<dbReference type="InterPro" id="IPR000725">
    <property type="entry name" value="Olfact_rcpt"/>
</dbReference>
<dbReference type="GO" id="GO:0005886">
    <property type="term" value="C:plasma membrane"/>
    <property type="evidence" value="ECO:0007669"/>
    <property type="project" value="TreeGrafter"/>
</dbReference>
<sequence>MNHLMAVFNLTHFDASAFFLMGIPDLEAAHDWISVPFSIFYFMGLLGNFTLLYFIGKEQTLHKMMYLPLSMLALTEIGTSTSVVPNAMCIFWFNLKGITVGGCLTQMFFIHVASVTHSAILMTMAFDRCVAICNPLRYATVITNA</sequence>
<keyword evidence="4" id="KW-0552">Olfaction</keyword>
<keyword evidence="2" id="KW-0716">Sensory transduction</keyword>
<evidence type="ECO:0000256" key="5">
    <source>
        <dbReference type="ARBA" id="ARBA00022989"/>
    </source>
</evidence>
<name>M7CG06_CHEMY</name>
<organism evidence="10 11">
    <name type="scientific">Chelonia mydas</name>
    <name type="common">Green sea-turtle</name>
    <name type="synonym">Chelonia agassizi</name>
    <dbReference type="NCBI Taxonomy" id="8469"/>
    <lineage>
        <taxon>Eukaryota</taxon>
        <taxon>Metazoa</taxon>
        <taxon>Chordata</taxon>
        <taxon>Craniata</taxon>
        <taxon>Vertebrata</taxon>
        <taxon>Euteleostomi</taxon>
        <taxon>Archelosauria</taxon>
        <taxon>Testudinata</taxon>
        <taxon>Testudines</taxon>
        <taxon>Cryptodira</taxon>
        <taxon>Durocryptodira</taxon>
        <taxon>Americhelydia</taxon>
        <taxon>Chelonioidea</taxon>
        <taxon>Cheloniidae</taxon>
        <taxon>Chelonia</taxon>
    </lineage>
</organism>
<evidence type="ECO:0000256" key="8">
    <source>
        <dbReference type="SAM" id="Phobius"/>
    </source>
</evidence>
<dbReference type="STRING" id="8469.M7CG06"/>
<evidence type="ECO:0000313" key="10">
    <source>
        <dbReference type="EMBL" id="EMP39812.1"/>
    </source>
</evidence>
<dbReference type="GO" id="GO:0004984">
    <property type="term" value="F:olfactory receptor activity"/>
    <property type="evidence" value="ECO:0007669"/>
    <property type="project" value="InterPro"/>
</dbReference>
<evidence type="ECO:0000256" key="3">
    <source>
        <dbReference type="ARBA" id="ARBA00022692"/>
    </source>
</evidence>